<comment type="caution">
    <text evidence="1">The sequence shown here is derived from an EMBL/GenBank/DDBJ whole genome shotgun (WGS) entry which is preliminary data.</text>
</comment>
<dbReference type="RefSeq" id="WP_008678635.1">
    <property type="nucleotide sequence ID" value="NZ_ANOH01000185.1"/>
</dbReference>
<dbReference type="AlphaFoldDB" id="M5UIR9"/>
<dbReference type="OrthoDB" id="284185at2"/>
<gene>
    <name evidence="1" type="ORF">RSSM_02637</name>
</gene>
<name>M5UIR9_9BACT</name>
<evidence type="ECO:0000313" key="2">
    <source>
        <dbReference type="Proteomes" id="UP000011885"/>
    </source>
</evidence>
<proteinExistence type="predicted"/>
<protein>
    <submittedName>
        <fullName evidence="1">Uncharacterized protein</fullName>
    </submittedName>
</protein>
<accession>M5UIR9</accession>
<organism evidence="1 2">
    <name type="scientific">Rhodopirellula sallentina SM41</name>
    <dbReference type="NCBI Taxonomy" id="1263870"/>
    <lineage>
        <taxon>Bacteria</taxon>
        <taxon>Pseudomonadati</taxon>
        <taxon>Planctomycetota</taxon>
        <taxon>Planctomycetia</taxon>
        <taxon>Pirellulales</taxon>
        <taxon>Pirellulaceae</taxon>
        <taxon>Rhodopirellula</taxon>
    </lineage>
</organism>
<dbReference type="PATRIC" id="fig|1263870.3.peg.2806"/>
<dbReference type="Proteomes" id="UP000011885">
    <property type="component" value="Unassembled WGS sequence"/>
</dbReference>
<reference evidence="1 2" key="1">
    <citation type="journal article" date="2013" name="Mar. Genomics">
        <title>Expression of sulfatases in Rhodopirellula baltica and the diversity of sulfatases in the genus Rhodopirellula.</title>
        <authorList>
            <person name="Wegner C.E."/>
            <person name="Richter-Heitmann T."/>
            <person name="Klindworth A."/>
            <person name="Klockow C."/>
            <person name="Richter M."/>
            <person name="Achstetter T."/>
            <person name="Glockner F.O."/>
            <person name="Harder J."/>
        </authorList>
    </citation>
    <scope>NUCLEOTIDE SEQUENCE [LARGE SCALE GENOMIC DNA]</scope>
    <source>
        <strain evidence="1 2">SM41</strain>
    </source>
</reference>
<evidence type="ECO:0000313" key="1">
    <source>
        <dbReference type="EMBL" id="EMI55928.1"/>
    </source>
</evidence>
<sequence>MSISKKQISNLLGLIASTENDATDCEGCFSHLAEFAELELAGREIPEAFQAIQRHLEQCPCCKDEFDVLIEGLKALPPEDE</sequence>
<keyword evidence="2" id="KW-1185">Reference proteome</keyword>
<dbReference type="EMBL" id="ANOH01000185">
    <property type="protein sequence ID" value="EMI55928.1"/>
    <property type="molecule type" value="Genomic_DNA"/>
</dbReference>